<evidence type="ECO:0000313" key="2">
    <source>
        <dbReference type="EMBL" id="MFC4587399.1"/>
    </source>
</evidence>
<dbReference type="InterPro" id="IPR050266">
    <property type="entry name" value="AB_hydrolase_sf"/>
</dbReference>
<dbReference type="InterPro" id="IPR029058">
    <property type="entry name" value="AB_hydrolase_fold"/>
</dbReference>
<comment type="caution">
    <text evidence="2">The sequence shown here is derived from an EMBL/GenBank/DDBJ whole genome shotgun (WGS) entry which is preliminary data.</text>
</comment>
<keyword evidence="2" id="KW-0378">Hydrolase</keyword>
<organism evidence="2 3">
    <name type="scientific">Sphaerisporangium corydalis</name>
    <dbReference type="NCBI Taxonomy" id="1441875"/>
    <lineage>
        <taxon>Bacteria</taxon>
        <taxon>Bacillati</taxon>
        <taxon>Actinomycetota</taxon>
        <taxon>Actinomycetes</taxon>
        <taxon>Streptosporangiales</taxon>
        <taxon>Streptosporangiaceae</taxon>
        <taxon>Sphaerisporangium</taxon>
    </lineage>
</organism>
<accession>A0ABV9EGZ1</accession>
<evidence type="ECO:0000259" key="1">
    <source>
        <dbReference type="Pfam" id="PF00561"/>
    </source>
</evidence>
<dbReference type="SUPFAM" id="SSF53474">
    <property type="entry name" value="alpha/beta-Hydrolases"/>
    <property type="match status" value="1"/>
</dbReference>
<dbReference type="PANTHER" id="PTHR43798:SF33">
    <property type="entry name" value="HYDROLASE, PUTATIVE (AFU_ORTHOLOGUE AFUA_2G14860)-RELATED"/>
    <property type="match status" value="1"/>
</dbReference>
<gene>
    <name evidence="2" type="ORF">ACFO8L_14995</name>
</gene>
<dbReference type="PANTHER" id="PTHR43798">
    <property type="entry name" value="MONOACYLGLYCEROL LIPASE"/>
    <property type="match status" value="1"/>
</dbReference>
<keyword evidence="3" id="KW-1185">Reference proteome</keyword>
<dbReference type="EMBL" id="JBHSFN010000008">
    <property type="protein sequence ID" value="MFC4587399.1"/>
    <property type="molecule type" value="Genomic_DNA"/>
</dbReference>
<sequence length="281" mass="30479">MRTPVPFFASSAGTPLHYDLRGRGPLLVCQPGGPARPASYLETLGGLDRHRTLVLLNPRGVGQSAAAGHYRFTDLADDLEALRRHLDVDTLDLLGHSAGALPVAVYAARHPSRVRRLVLLTPTRRLVPVRDGETDRETYAKQLFGQEPWLGDALAAVREMASATTEEEVDALTDRMMPLFYGRWDAAARAHAFDVEGTAYAPVASAGFDDPAFDLATFGAVTAPVSLLVGDRDWNVGSRAPEVMAGWFPKAEIAWLRGCGHFPWVDDPRQTATAVLDVVSP</sequence>
<dbReference type="InterPro" id="IPR000073">
    <property type="entry name" value="AB_hydrolase_1"/>
</dbReference>
<dbReference type="Gene3D" id="3.40.50.1820">
    <property type="entry name" value="alpha/beta hydrolase"/>
    <property type="match status" value="1"/>
</dbReference>
<dbReference type="RefSeq" id="WP_262841959.1">
    <property type="nucleotide sequence ID" value="NZ_JANZYP010000008.1"/>
</dbReference>
<dbReference type="Pfam" id="PF00561">
    <property type="entry name" value="Abhydrolase_1"/>
    <property type="match status" value="1"/>
</dbReference>
<name>A0ABV9EGZ1_9ACTN</name>
<dbReference type="Proteomes" id="UP001595891">
    <property type="component" value="Unassembled WGS sequence"/>
</dbReference>
<reference evidence="3" key="1">
    <citation type="journal article" date="2019" name="Int. J. Syst. Evol. Microbiol.">
        <title>The Global Catalogue of Microorganisms (GCM) 10K type strain sequencing project: providing services to taxonomists for standard genome sequencing and annotation.</title>
        <authorList>
            <consortium name="The Broad Institute Genomics Platform"/>
            <consortium name="The Broad Institute Genome Sequencing Center for Infectious Disease"/>
            <person name="Wu L."/>
            <person name="Ma J."/>
        </authorList>
    </citation>
    <scope>NUCLEOTIDE SEQUENCE [LARGE SCALE GENOMIC DNA]</scope>
    <source>
        <strain evidence="3">CCUG 49560</strain>
    </source>
</reference>
<protein>
    <submittedName>
        <fullName evidence="2">Alpha/beta fold hydrolase</fullName>
    </submittedName>
</protein>
<dbReference type="GO" id="GO:0016787">
    <property type="term" value="F:hydrolase activity"/>
    <property type="evidence" value="ECO:0007669"/>
    <property type="project" value="UniProtKB-KW"/>
</dbReference>
<feature type="domain" description="AB hydrolase-1" evidence="1">
    <location>
        <begin position="25"/>
        <end position="267"/>
    </location>
</feature>
<evidence type="ECO:0000313" key="3">
    <source>
        <dbReference type="Proteomes" id="UP001595891"/>
    </source>
</evidence>
<proteinExistence type="predicted"/>